<evidence type="ECO:0000313" key="1">
    <source>
        <dbReference type="EMBL" id="AOG60918.1"/>
    </source>
</evidence>
<gene>
    <name evidence="1" type="ORF">SHELI_v1c09710</name>
</gene>
<evidence type="ECO:0000313" key="2">
    <source>
        <dbReference type="Proteomes" id="UP000094378"/>
    </source>
</evidence>
<reference evidence="1 2" key="1">
    <citation type="submission" date="2016-08" db="EMBL/GenBank/DDBJ databases">
        <title>Complete genome sequence of Spiroplasma helicoides TABS-2 (DSM 22551).</title>
        <authorList>
            <person name="Shen W.-Y."/>
            <person name="Lo W.-S."/>
            <person name="Lai Y.-C."/>
            <person name="Kuo C.-H."/>
        </authorList>
    </citation>
    <scope>NUCLEOTIDE SEQUENCE [LARGE SCALE GENOMIC DNA]</scope>
    <source>
        <strain evidence="1 2">TABS-2</strain>
    </source>
</reference>
<dbReference type="OrthoDB" id="391330at2"/>
<dbReference type="InterPro" id="IPR012337">
    <property type="entry name" value="RNaseH-like_sf"/>
</dbReference>
<dbReference type="EMBL" id="CP017015">
    <property type="protein sequence ID" value="AOG60918.1"/>
    <property type="molecule type" value="Genomic_DNA"/>
</dbReference>
<organism evidence="1 2">
    <name type="scientific">Spiroplasma helicoides</name>
    <dbReference type="NCBI Taxonomy" id="216938"/>
    <lineage>
        <taxon>Bacteria</taxon>
        <taxon>Bacillati</taxon>
        <taxon>Mycoplasmatota</taxon>
        <taxon>Mollicutes</taxon>
        <taxon>Entomoplasmatales</taxon>
        <taxon>Spiroplasmataceae</taxon>
        <taxon>Spiroplasma</taxon>
    </lineage>
</organism>
<dbReference type="Proteomes" id="UP000094378">
    <property type="component" value="Chromosome"/>
</dbReference>
<proteinExistence type="predicted"/>
<accession>A0A1B3SLW1</accession>
<dbReference type="AlphaFoldDB" id="A0A1B3SLW1"/>
<keyword evidence="2" id="KW-1185">Reference proteome</keyword>
<dbReference type="RefSeq" id="WP_069117226.1">
    <property type="nucleotide sequence ID" value="NZ_CP017015.1"/>
</dbReference>
<dbReference type="KEGG" id="shj:SHELI_v1c09710"/>
<name>A0A1B3SLW1_9MOLU</name>
<dbReference type="STRING" id="216938.SHELI_v1c09710"/>
<sequence>MKLELKKHNIYVREDLVEINYIKQNIMGIDITNLKIFLDNRKNRSKISINSLVTDFRKWNKKIIHSDRDSAFANKVIFNYAKQNDFIVHLMSKKVFKHNASTETLNWWIKQKFYKFSGNKFENKESFYNL</sequence>
<protein>
    <submittedName>
        <fullName evidence="1">Uncharacterized protein</fullName>
    </submittedName>
</protein>
<dbReference type="SUPFAM" id="SSF53098">
    <property type="entry name" value="Ribonuclease H-like"/>
    <property type="match status" value="1"/>
</dbReference>